<dbReference type="HAMAP" id="MF_00316">
    <property type="entry name" value="MobA"/>
    <property type="match status" value="1"/>
</dbReference>
<keyword evidence="2 8" id="KW-0808">Transferase</keyword>
<keyword evidence="1 8" id="KW-0963">Cytoplasm</keyword>
<comment type="similarity">
    <text evidence="8">Belongs to the MobA family.</text>
</comment>
<feature type="binding site" evidence="8">
    <location>
        <begin position="8"/>
        <end position="10"/>
    </location>
    <ligand>
        <name>GTP</name>
        <dbReference type="ChEBI" id="CHEBI:37565"/>
    </ligand>
</feature>
<evidence type="ECO:0000256" key="6">
    <source>
        <dbReference type="ARBA" id="ARBA00023134"/>
    </source>
</evidence>
<comment type="catalytic activity">
    <reaction evidence="8">
        <text>Mo-molybdopterin + GTP + H(+) = Mo-molybdopterin guanine dinucleotide + diphosphate</text>
        <dbReference type="Rhea" id="RHEA:34243"/>
        <dbReference type="ChEBI" id="CHEBI:15378"/>
        <dbReference type="ChEBI" id="CHEBI:33019"/>
        <dbReference type="ChEBI" id="CHEBI:37565"/>
        <dbReference type="ChEBI" id="CHEBI:71302"/>
        <dbReference type="ChEBI" id="CHEBI:71310"/>
        <dbReference type="EC" id="2.7.7.77"/>
    </reaction>
</comment>
<keyword evidence="5 8" id="KW-0460">Magnesium</keyword>
<dbReference type="RefSeq" id="WP_301550875.1">
    <property type="nucleotide sequence ID" value="NZ_JAQRMZ010000002.1"/>
</dbReference>
<dbReference type="GO" id="GO:0061603">
    <property type="term" value="F:molybdenum cofactor guanylyltransferase activity"/>
    <property type="evidence" value="ECO:0007669"/>
    <property type="project" value="UniProtKB-EC"/>
</dbReference>
<dbReference type="Proteomes" id="UP001226720">
    <property type="component" value="Unassembled WGS sequence"/>
</dbReference>
<proteinExistence type="inferred from homology"/>
<comment type="subcellular location">
    <subcellularLocation>
        <location evidence="8">Cytoplasm</location>
    </subcellularLocation>
</comment>
<comment type="function">
    <text evidence="8">Transfers a GMP moiety from GTP to Mo-molybdopterin (Mo-MPT) cofactor (Moco or molybdenum cofactor) to form Mo-molybdopterin guanine dinucleotide (Mo-MGD) cofactor.</text>
</comment>
<evidence type="ECO:0000256" key="8">
    <source>
        <dbReference type="HAMAP-Rule" id="MF_00316"/>
    </source>
</evidence>
<dbReference type="EC" id="2.7.7.77" evidence="8"/>
<dbReference type="Pfam" id="PF12804">
    <property type="entry name" value="NTP_transf_3"/>
    <property type="match status" value="1"/>
</dbReference>
<keyword evidence="11" id="KW-1185">Reference proteome</keyword>
<comment type="caution">
    <text evidence="8">Lacks conserved residue(s) required for the propagation of feature annotation.</text>
</comment>
<evidence type="ECO:0000256" key="1">
    <source>
        <dbReference type="ARBA" id="ARBA00022490"/>
    </source>
</evidence>
<dbReference type="Gene3D" id="3.90.550.10">
    <property type="entry name" value="Spore Coat Polysaccharide Biosynthesis Protein SpsA, Chain A"/>
    <property type="match status" value="1"/>
</dbReference>
<keyword evidence="7 8" id="KW-0501">Molybdenum cofactor biosynthesis</keyword>
<reference evidence="10" key="1">
    <citation type="submission" date="2023-07" db="EMBL/GenBank/DDBJ databases">
        <title>Genomic Encyclopedia of Type Strains, Phase IV (KMG-IV): sequencing the most valuable type-strain genomes for metagenomic binning, comparative biology and taxonomic classification.</title>
        <authorList>
            <person name="Goeker M."/>
        </authorList>
    </citation>
    <scope>NUCLEOTIDE SEQUENCE [LARGE SCALE GENOMIC DNA]</scope>
    <source>
        <strain evidence="10">JSM 076093</strain>
    </source>
</reference>
<evidence type="ECO:0000259" key="9">
    <source>
        <dbReference type="Pfam" id="PF12804"/>
    </source>
</evidence>
<feature type="binding site" evidence="8">
    <location>
        <position position="20"/>
    </location>
    <ligand>
        <name>GTP</name>
        <dbReference type="ChEBI" id="CHEBI:37565"/>
    </ligand>
</feature>
<sequence>MKINGLILAGGESRRFGSPKVFATLNGLPFYRIVLNQLLPFVSETAIVAKNDLMKQFSIGEGDRVTLLTDVDSFVGMGPLAGIYSAMERMEGDYFVTIACDMPFLTEGLITMLIDELTLHSDAMAIVPVENGRIQPLCAIYHASCENVIKHHLQDGRKRMMDLLNVIKVHYVSVNASNQRHFMNVNTTEEYETIQKGID</sequence>
<gene>
    <name evidence="8" type="primary">mobA</name>
    <name evidence="10" type="ORF">QO000_000602</name>
</gene>
<keyword evidence="10" id="KW-0548">Nucleotidyltransferase</keyword>
<dbReference type="GeneID" id="301326203"/>
<dbReference type="PANTHER" id="PTHR19136:SF81">
    <property type="entry name" value="MOLYBDENUM COFACTOR GUANYLYLTRANSFERASE"/>
    <property type="match status" value="1"/>
</dbReference>
<keyword evidence="3 8" id="KW-0479">Metal-binding</keyword>
<feature type="binding site" evidence="8">
    <location>
        <position position="70"/>
    </location>
    <ligand>
        <name>GTP</name>
        <dbReference type="ChEBI" id="CHEBI:37565"/>
    </ligand>
</feature>
<feature type="domain" description="MobA-like NTP transferase" evidence="9">
    <location>
        <begin position="5"/>
        <end position="160"/>
    </location>
</feature>
<comment type="domain">
    <text evidence="8">The N-terminal domain determines nucleotide recognition and specific binding, while the C-terminal domain determines the specific binding to the target protein.</text>
</comment>
<dbReference type="InterPro" id="IPR013482">
    <property type="entry name" value="Molybde_CF_guanTrfase"/>
</dbReference>
<evidence type="ECO:0000256" key="2">
    <source>
        <dbReference type="ARBA" id="ARBA00022679"/>
    </source>
</evidence>
<evidence type="ECO:0000256" key="3">
    <source>
        <dbReference type="ARBA" id="ARBA00022723"/>
    </source>
</evidence>
<dbReference type="InterPro" id="IPR029044">
    <property type="entry name" value="Nucleotide-diphossugar_trans"/>
</dbReference>
<dbReference type="EMBL" id="JAUSWM010000001">
    <property type="protein sequence ID" value="MDQ0481649.1"/>
    <property type="molecule type" value="Genomic_DNA"/>
</dbReference>
<name>A0ABU0JX40_9BACL</name>
<dbReference type="PANTHER" id="PTHR19136">
    <property type="entry name" value="MOLYBDENUM COFACTOR GUANYLYLTRANSFERASE"/>
    <property type="match status" value="1"/>
</dbReference>
<accession>A0ABU0JX40</accession>
<organism evidence="10 11">
    <name type="scientific">Guptibacillus hwajinpoensis</name>
    <dbReference type="NCBI Taxonomy" id="208199"/>
    <lineage>
        <taxon>Bacteria</taxon>
        <taxon>Bacillati</taxon>
        <taxon>Bacillota</taxon>
        <taxon>Bacilli</taxon>
        <taxon>Bacillales</taxon>
        <taxon>Guptibacillaceae</taxon>
        <taxon>Guptibacillus</taxon>
    </lineage>
</organism>
<comment type="caution">
    <text evidence="10">The sequence shown here is derived from an EMBL/GenBank/DDBJ whole genome shotgun (WGS) entry which is preliminary data.</text>
</comment>
<protein>
    <recommendedName>
        <fullName evidence="8">Probable molybdenum cofactor guanylyltransferase</fullName>
        <shortName evidence="8">MoCo guanylyltransferase</shortName>
        <ecNumber evidence="8">2.7.7.77</ecNumber>
    </recommendedName>
    <alternativeName>
        <fullName evidence="8">GTP:molybdopterin guanylyltransferase</fullName>
    </alternativeName>
    <alternativeName>
        <fullName evidence="8">Mo-MPT guanylyltransferase</fullName>
    </alternativeName>
    <alternativeName>
        <fullName evidence="8">Molybdopterin guanylyltransferase</fullName>
    </alternativeName>
    <alternativeName>
        <fullName evidence="8">Molybdopterin-guanine dinucleotide synthase</fullName>
        <shortName evidence="8">MGD synthase</shortName>
    </alternativeName>
</protein>
<feature type="binding site" evidence="8">
    <location>
        <position position="101"/>
    </location>
    <ligand>
        <name>GTP</name>
        <dbReference type="ChEBI" id="CHEBI:37565"/>
    </ligand>
</feature>
<dbReference type="SUPFAM" id="SSF53448">
    <property type="entry name" value="Nucleotide-diphospho-sugar transferases"/>
    <property type="match status" value="1"/>
</dbReference>
<dbReference type="InterPro" id="IPR025877">
    <property type="entry name" value="MobA-like_NTP_Trfase"/>
</dbReference>
<comment type="cofactor">
    <cofactor evidence="8">
        <name>Mg(2+)</name>
        <dbReference type="ChEBI" id="CHEBI:18420"/>
    </cofactor>
</comment>
<keyword evidence="4 8" id="KW-0547">Nucleotide-binding</keyword>
<evidence type="ECO:0000313" key="11">
    <source>
        <dbReference type="Proteomes" id="UP001226720"/>
    </source>
</evidence>
<evidence type="ECO:0000256" key="5">
    <source>
        <dbReference type="ARBA" id="ARBA00022842"/>
    </source>
</evidence>
<feature type="binding site" evidence="8">
    <location>
        <position position="101"/>
    </location>
    <ligand>
        <name>Mg(2+)</name>
        <dbReference type="ChEBI" id="CHEBI:18420"/>
    </ligand>
</feature>
<evidence type="ECO:0000256" key="4">
    <source>
        <dbReference type="ARBA" id="ARBA00022741"/>
    </source>
</evidence>
<dbReference type="CDD" id="cd02503">
    <property type="entry name" value="MobA"/>
    <property type="match status" value="1"/>
</dbReference>
<evidence type="ECO:0000313" key="10">
    <source>
        <dbReference type="EMBL" id="MDQ0481649.1"/>
    </source>
</evidence>
<keyword evidence="6 8" id="KW-0342">GTP-binding</keyword>
<evidence type="ECO:0000256" key="7">
    <source>
        <dbReference type="ARBA" id="ARBA00023150"/>
    </source>
</evidence>